<dbReference type="GO" id="GO:0005524">
    <property type="term" value="F:ATP binding"/>
    <property type="evidence" value="ECO:0007669"/>
    <property type="project" value="UniProtKB-KW"/>
</dbReference>
<keyword evidence="5" id="KW-1278">Translocase</keyword>
<proteinExistence type="predicted"/>
<dbReference type="InterPro" id="IPR050086">
    <property type="entry name" value="MetN_ABC_transporter-like"/>
</dbReference>
<dbReference type="InterPro" id="IPR012693">
    <property type="entry name" value="ABC_transpr_PhnC"/>
</dbReference>
<evidence type="ECO:0000313" key="8">
    <source>
        <dbReference type="EMBL" id="NYS26430.1"/>
    </source>
</evidence>
<gene>
    <name evidence="8" type="primary">phnC</name>
    <name evidence="8" type="ORF">HUK65_15695</name>
</gene>
<keyword evidence="9" id="KW-1185">Reference proteome</keyword>
<evidence type="ECO:0000256" key="3">
    <source>
        <dbReference type="ARBA" id="ARBA00022741"/>
    </source>
</evidence>
<accession>A0A7Z0I1X0</accession>
<evidence type="ECO:0000313" key="9">
    <source>
        <dbReference type="Proteomes" id="UP000529417"/>
    </source>
</evidence>
<dbReference type="InterPro" id="IPR003593">
    <property type="entry name" value="AAA+_ATPase"/>
</dbReference>
<keyword evidence="1" id="KW-0813">Transport</keyword>
<dbReference type="CDD" id="cd03256">
    <property type="entry name" value="ABC_PhnC_transporter"/>
    <property type="match status" value="1"/>
</dbReference>
<dbReference type="AlphaFoldDB" id="A0A7Z0I1X0"/>
<dbReference type="Gene3D" id="3.40.50.300">
    <property type="entry name" value="P-loop containing nucleotide triphosphate hydrolases"/>
    <property type="match status" value="1"/>
</dbReference>
<dbReference type="Pfam" id="PF00005">
    <property type="entry name" value="ABC_tran"/>
    <property type="match status" value="1"/>
</dbReference>
<evidence type="ECO:0000256" key="6">
    <source>
        <dbReference type="ARBA" id="ARBA00023136"/>
    </source>
</evidence>
<dbReference type="PANTHER" id="PTHR43166">
    <property type="entry name" value="AMINO ACID IMPORT ATP-BINDING PROTEIN"/>
    <property type="match status" value="1"/>
</dbReference>
<organism evidence="8 9">
    <name type="scientific">Rhabdonatronobacter sediminivivens</name>
    <dbReference type="NCBI Taxonomy" id="2743469"/>
    <lineage>
        <taxon>Bacteria</taxon>
        <taxon>Pseudomonadati</taxon>
        <taxon>Pseudomonadota</taxon>
        <taxon>Alphaproteobacteria</taxon>
        <taxon>Rhodobacterales</taxon>
        <taxon>Paracoccaceae</taxon>
        <taxon>Rhabdonatronobacter</taxon>
    </lineage>
</organism>
<name>A0A7Z0I1X0_9RHOB</name>
<keyword evidence="6" id="KW-0472">Membrane</keyword>
<evidence type="ECO:0000259" key="7">
    <source>
        <dbReference type="PROSITE" id="PS50893"/>
    </source>
</evidence>
<keyword evidence="3" id="KW-0547">Nucleotide-binding</keyword>
<dbReference type="InterPro" id="IPR003439">
    <property type="entry name" value="ABC_transporter-like_ATP-bd"/>
</dbReference>
<dbReference type="Proteomes" id="UP000529417">
    <property type="component" value="Unassembled WGS sequence"/>
</dbReference>
<reference evidence="8 9" key="1">
    <citation type="journal article" date="2000" name="Arch. Microbiol.">
        <title>Rhodobaca bogoriensis gen. nov. and sp. nov., an alkaliphilic purple nonsulfur bacterium from African Rift Valley soda lakes.</title>
        <authorList>
            <person name="Milford A.D."/>
            <person name="Achenbach L.A."/>
            <person name="Jung D.O."/>
            <person name="Madigan M.T."/>
        </authorList>
    </citation>
    <scope>NUCLEOTIDE SEQUENCE [LARGE SCALE GENOMIC DNA]</scope>
    <source>
        <strain evidence="8 9">2376</strain>
    </source>
</reference>
<protein>
    <submittedName>
        <fullName evidence="8">Phosphonate ABC transporter ATP-binding protein</fullName>
    </submittedName>
</protein>
<evidence type="ECO:0000256" key="4">
    <source>
        <dbReference type="ARBA" id="ARBA00022840"/>
    </source>
</evidence>
<dbReference type="PROSITE" id="PS50893">
    <property type="entry name" value="ABC_TRANSPORTER_2"/>
    <property type="match status" value="1"/>
</dbReference>
<sequence>MPVLEVRDLRVRYNNTGPEILRGLDFSVEASDFCAVIGPSGAGKSTLIRCINRLVEPSGGSITLFGEDMLALNARDLRRMRRRIGMIFQEFNLVNRMSVMDNVLSGRLGYTGSLRSVFRLFPREDVEKALELLARVGLSDHVNKRADALSGGQRQRVGIARALMQQPDLLLLDEPTSALDPKISRDVMSLIRDLAREFDVPVLCNIHDVQLATEFCNRIIGLQDGIKKFDGPTETMQKANMEEIYAMEVL</sequence>
<dbReference type="RefSeq" id="WP_179907225.1">
    <property type="nucleotide sequence ID" value="NZ_JACBXS010000045.1"/>
</dbReference>
<feature type="domain" description="ABC transporter" evidence="7">
    <location>
        <begin position="4"/>
        <end position="249"/>
    </location>
</feature>
<dbReference type="NCBIfam" id="TIGR02315">
    <property type="entry name" value="ABC_phnC"/>
    <property type="match status" value="1"/>
</dbReference>
<evidence type="ECO:0000256" key="2">
    <source>
        <dbReference type="ARBA" id="ARBA00022475"/>
    </source>
</evidence>
<comment type="caution">
    <text evidence="8">The sequence shown here is derived from an EMBL/GenBank/DDBJ whole genome shotgun (WGS) entry which is preliminary data.</text>
</comment>
<dbReference type="PROSITE" id="PS00211">
    <property type="entry name" value="ABC_TRANSPORTER_1"/>
    <property type="match status" value="1"/>
</dbReference>
<evidence type="ECO:0000256" key="1">
    <source>
        <dbReference type="ARBA" id="ARBA00022448"/>
    </source>
</evidence>
<dbReference type="PANTHER" id="PTHR43166:SF6">
    <property type="entry name" value="PHOSPHONATES IMPORT ATP-BINDING PROTEIN PHNC"/>
    <property type="match status" value="1"/>
</dbReference>
<evidence type="ECO:0000256" key="5">
    <source>
        <dbReference type="ARBA" id="ARBA00022967"/>
    </source>
</evidence>
<dbReference type="SMART" id="SM00382">
    <property type="entry name" value="AAA"/>
    <property type="match status" value="1"/>
</dbReference>
<dbReference type="InterPro" id="IPR027417">
    <property type="entry name" value="P-loop_NTPase"/>
</dbReference>
<dbReference type="GO" id="GO:0015416">
    <property type="term" value="F:ABC-type phosphonate transporter activity"/>
    <property type="evidence" value="ECO:0007669"/>
    <property type="project" value="InterPro"/>
</dbReference>
<dbReference type="EMBL" id="JACBXS010000045">
    <property type="protein sequence ID" value="NYS26430.1"/>
    <property type="molecule type" value="Genomic_DNA"/>
</dbReference>
<dbReference type="InterPro" id="IPR017871">
    <property type="entry name" value="ABC_transporter-like_CS"/>
</dbReference>
<dbReference type="SUPFAM" id="SSF52540">
    <property type="entry name" value="P-loop containing nucleoside triphosphate hydrolases"/>
    <property type="match status" value="1"/>
</dbReference>
<keyword evidence="4 8" id="KW-0067">ATP-binding</keyword>
<dbReference type="GO" id="GO:0016887">
    <property type="term" value="F:ATP hydrolysis activity"/>
    <property type="evidence" value="ECO:0007669"/>
    <property type="project" value="InterPro"/>
</dbReference>
<dbReference type="GO" id="GO:0016020">
    <property type="term" value="C:membrane"/>
    <property type="evidence" value="ECO:0007669"/>
    <property type="project" value="InterPro"/>
</dbReference>
<keyword evidence="2" id="KW-1003">Cell membrane</keyword>